<organism evidence="1 2">
    <name type="scientific">Dysgonomonas capnocytophagoides</name>
    <dbReference type="NCBI Taxonomy" id="45254"/>
    <lineage>
        <taxon>Bacteria</taxon>
        <taxon>Pseudomonadati</taxon>
        <taxon>Bacteroidota</taxon>
        <taxon>Bacteroidia</taxon>
        <taxon>Bacteroidales</taxon>
        <taxon>Dysgonomonadaceae</taxon>
        <taxon>Dysgonomonas</taxon>
    </lineage>
</organism>
<comment type="caution">
    <text evidence="1">The sequence shown here is derived from an EMBL/GenBank/DDBJ whole genome shotgun (WGS) entry which is preliminary data.</text>
</comment>
<evidence type="ECO:0000313" key="1">
    <source>
        <dbReference type="EMBL" id="TFD92571.1"/>
    </source>
</evidence>
<protein>
    <submittedName>
        <fullName evidence="1">Uncharacterized protein</fullName>
    </submittedName>
</protein>
<accession>A0A4Y8KVW9</accession>
<name>A0A4Y8KVW9_9BACT</name>
<dbReference type="RefSeq" id="WP_134437529.1">
    <property type="nucleotide sequence ID" value="NZ_SOML01000017.1"/>
</dbReference>
<dbReference type="OrthoDB" id="1040492at2"/>
<sequence>MDKDSEIIRQATWDDDNVPDWIDNIDWDKYEQLAAIGYKPEQIAMYYAINKAEFMYFYMLFDSKLKYHYDRGKLLQQAKEGIGMMADAPFNSNTALRLDKTRRRIQFRTAIDDIIYGGF</sequence>
<dbReference type="EMBL" id="SOML01000017">
    <property type="protein sequence ID" value="TFD92571.1"/>
    <property type="molecule type" value="Genomic_DNA"/>
</dbReference>
<reference evidence="1 2" key="1">
    <citation type="submission" date="2019-03" db="EMBL/GenBank/DDBJ databases">
        <title>San Antonio Military Medical Center submission to MRSN (WRAIR), pending publication.</title>
        <authorList>
            <person name="Blyth D.M."/>
            <person name="Mccarthy S.L."/>
            <person name="Schall S.E."/>
            <person name="Stam J.A."/>
            <person name="Ong A.C."/>
            <person name="Mcgann P.T."/>
        </authorList>
    </citation>
    <scope>NUCLEOTIDE SEQUENCE [LARGE SCALE GENOMIC DNA]</scope>
    <source>
        <strain evidence="1 2">MRSN571793</strain>
    </source>
</reference>
<evidence type="ECO:0000313" key="2">
    <source>
        <dbReference type="Proteomes" id="UP000297861"/>
    </source>
</evidence>
<gene>
    <name evidence="1" type="ORF">E2605_18600</name>
</gene>
<keyword evidence="2" id="KW-1185">Reference proteome</keyword>
<dbReference type="AlphaFoldDB" id="A0A4Y8KVW9"/>
<dbReference type="Proteomes" id="UP000297861">
    <property type="component" value="Unassembled WGS sequence"/>
</dbReference>
<proteinExistence type="predicted"/>